<comment type="caution">
    <text evidence="1">The sequence shown here is derived from an EMBL/GenBank/DDBJ whole genome shotgun (WGS) entry which is preliminary data.</text>
</comment>
<keyword evidence="2" id="KW-1185">Reference proteome</keyword>
<accession>A0ACC4AYM4</accession>
<gene>
    <name evidence="1" type="ORF">D5086_028137</name>
</gene>
<dbReference type="EMBL" id="RCHU02000015">
    <property type="protein sequence ID" value="KAL3570888.1"/>
    <property type="molecule type" value="Genomic_DNA"/>
</dbReference>
<organism evidence="1 2">
    <name type="scientific">Populus alba</name>
    <name type="common">White poplar</name>
    <dbReference type="NCBI Taxonomy" id="43335"/>
    <lineage>
        <taxon>Eukaryota</taxon>
        <taxon>Viridiplantae</taxon>
        <taxon>Streptophyta</taxon>
        <taxon>Embryophyta</taxon>
        <taxon>Tracheophyta</taxon>
        <taxon>Spermatophyta</taxon>
        <taxon>Magnoliopsida</taxon>
        <taxon>eudicotyledons</taxon>
        <taxon>Gunneridae</taxon>
        <taxon>Pentapetalae</taxon>
        <taxon>rosids</taxon>
        <taxon>fabids</taxon>
        <taxon>Malpighiales</taxon>
        <taxon>Salicaceae</taxon>
        <taxon>Saliceae</taxon>
        <taxon>Populus</taxon>
    </lineage>
</organism>
<sequence>MLISEEILLDRSCPNGDLVIATKLVWFAKVVVVCRLPTLALCCCFMQCSLLSFLKLTVGISGCSECRVGMLDLIQSKLCLLLAFIAGPLLDFVCS</sequence>
<evidence type="ECO:0000313" key="1">
    <source>
        <dbReference type="EMBL" id="KAL3570888.1"/>
    </source>
</evidence>
<dbReference type="Proteomes" id="UP000309997">
    <property type="component" value="Unassembled WGS sequence"/>
</dbReference>
<name>A0ACC4AYM4_POPAL</name>
<protein>
    <submittedName>
        <fullName evidence="1">Uncharacterized protein</fullName>
    </submittedName>
</protein>
<proteinExistence type="predicted"/>
<reference evidence="1 2" key="1">
    <citation type="journal article" date="2024" name="Plant Biotechnol. J.">
        <title>Genome and CRISPR/Cas9 system of a widespread forest tree (Populus alba) in the world.</title>
        <authorList>
            <person name="Liu Y.J."/>
            <person name="Jiang P.F."/>
            <person name="Han X.M."/>
            <person name="Li X.Y."/>
            <person name="Wang H.M."/>
            <person name="Wang Y.J."/>
            <person name="Wang X.X."/>
            <person name="Zeng Q.Y."/>
        </authorList>
    </citation>
    <scope>NUCLEOTIDE SEQUENCE [LARGE SCALE GENOMIC DNA]</scope>
    <source>
        <strain evidence="2">cv. PAL-ZL1</strain>
    </source>
</reference>
<evidence type="ECO:0000313" key="2">
    <source>
        <dbReference type="Proteomes" id="UP000309997"/>
    </source>
</evidence>